<dbReference type="InterPro" id="IPR036939">
    <property type="entry name" value="Cu2_ascorb_mOase_N_sf"/>
</dbReference>
<reference evidence="10" key="1">
    <citation type="submission" date="2021-01" db="EMBL/GenBank/DDBJ databases">
        <authorList>
            <person name="Corre E."/>
            <person name="Pelletier E."/>
            <person name="Niang G."/>
            <person name="Scheremetjew M."/>
            <person name="Finn R."/>
            <person name="Kale V."/>
            <person name="Holt S."/>
            <person name="Cochrane G."/>
            <person name="Meng A."/>
            <person name="Brown T."/>
            <person name="Cohen L."/>
        </authorList>
    </citation>
    <scope>NUCLEOTIDE SEQUENCE</scope>
    <source>
        <strain evidence="10">RCC3387</strain>
    </source>
</reference>
<evidence type="ECO:0000256" key="5">
    <source>
        <dbReference type="ARBA" id="ARBA00023157"/>
    </source>
</evidence>
<accession>A0A7S2LW33</accession>
<proteinExistence type="inferred from homology"/>
<name>A0A7S2LW33_9DINO</name>
<dbReference type="InterPro" id="IPR003392">
    <property type="entry name" value="PTHD_SSD"/>
</dbReference>
<dbReference type="Gene3D" id="2.60.120.310">
    <property type="entry name" value="Copper type II, ascorbate-dependent monooxygenase, N-terminal domain"/>
    <property type="match status" value="1"/>
</dbReference>
<feature type="transmembrane region" description="Helical" evidence="8">
    <location>
        <begin position="825"/>
        <end position="848"/>
    </location>
</feature>
<feature type="transmembrane region" description="Helical" evidence="8">
    <location>
        <begin position="462"/>
        <end position="486"/>
    </location>
</feature>
<dbReference type="Gene3D" id="1.20.1640.10">
    <property type="entry name" value="Multidrug efflux transporter AcrB transmembrane domain"/>
    <property type="match status" value="2"/>
</dbReference>
<feature type="transmembrane region" description="Helical" evidence="8">
    <location>
        <begin position="793"/>
        <end position="813"/>
    </location>
</feature>
<dbReference type="GO" id="GO:0007224">
    <property type="term" value="P:smoothened signaling pathway"/>
    <property type="evidence" value="ECO:0007669"/>
    <property type="project" value="TreeGrafter"/>
</dbReference>
<evidence type="ECO:0000256" key="7">
    <source>
        <dbReference type="ARBA" id="ARBA00038046"/>
    </source>
</evidence>
<feature type="transmembrane region" description="Helical" evidence="8">
    <location>
        <begin position="375"/>
        <end position="393"/>
    </location>
</feature>
<evidence type="ECO:0000313" key="10">
    <source>
        <dbReference type="EMBL" id="CAD9617871.1"/>
    </source>
</evidence>
<feature type="transmembrane region" description="Helical" evidence="8">
    <location>
        <begin position="320"/>
        <end position="344"/>
    </location>
</feature>
<feature type="domain" description="SSD" evidence="9">
    <location>
        <begin position="294"/>
        <end position="426"/>
    </location>
</feature>
<dbReference type="GO" id="GO:0016020">
    <property type="term" value="C:membrane"/>
    <property type="evidence" value="ECO:0007669"/>
    <property type="project" value="UniProtKB-SubCell"/>
</dbReference>
<evidence type="ECO:0000256" key="3">
    <source>
        <dbReference type="ARBA" id="ARBA00022989"/>
    </source>
</evidence>
<feature type="transmembrane region" description="Helical" evidence="8">
    <location>
        <begin position="46"/>
        <end position="66"/>
    </location>
</feature>
<evidence type="ECO:0000256" key="4">
    <source>
        <dbReference type="ARBA" id="ARBA00023136"/>
    </source>
</evidence>
<evidence type="ECO:0000256" key="1">
    <source>
        <dbReference type="ARBA" id="ARBA00004141"/>
    </source>
</evidence>
<evidence type="ECO:0000256" key="8">
    <source>
        <dbReference type="SAM" id="Phobius"/>
    </source>
</evidence>
<comment type="subcellular location">
    <subcellularLocation>
        <location evidence="1">Membrane</location>
        <topology evidence="1">Multi-pass membrane protein</topology>
    </subcellularLocation>
</comment>
<dbReference type="GO" id="GO:0016715">
    <property type="term" value="F:oxidoreductase activity, acting on paired donors, with incorporation or reduction of molecular oxygen, reduced ascorbate as one donor, and incorporation of one atom of oxygen"/>
    <property type="evidence" value="ECO:0007669"/>
    <property type="project" value="InterPro"/>
</dbReference>
<protein>
    <recommendedName>
        <fullName evidence="9">SSD domain-containing protein</fullName>
    </recommendedName>
</protein>
<feature type="transmembrane region" description="Helical" evidence="8">
    <location>
        <begin position="720"/>
        <end position="742"/>
    </location>
</feature>
<feature type="transmembrane region" description="Helical" evidence="8">
    <location>
        <begin position="294"/>
        <end position="313"/>
    </location>
</feature>
<dbReference type="EMBL" id="HBGW01068570">
    <property type="protein sequence ID" value="CAD9617871.1"/>
    <property type="molecule type" value="Transcribed_RNA"/>
</dbReference>
<dbReference type="InterPro" id="IPR014784">
    <property type="entry name" value="Cu2_ascorb_mOase-like_C"/>
</dbReference>
<keyword evidence="5" id="KW-1015">Disulfide bond</keyword>
<organism evidence="10">
    <name type="scientific">Zooxanthella nutricula</name>
    <dbReference type="NCBI Taxonomy" id="1333877"/>
    <lineage>
        <taxon>Eukaryota</taxon>
        <taxon>Sar</taxon>
        <taxon>Alveolata</taxon>
        <taxon>Dinophyceae</taxon>
        <taxon>Peridiniales</taxon>
        <taxon>Peridiniales incertae sedis</taxon>
        <taxon>Zooxanthella</taxon>
    </lineage>
</organism>
<feature type="transmembrane region" description="Helical" evidence="8">
    <location>
        <begin position="271"/>
        <end position="288"/>
    </location>
</feature>
<dbReference type="SUPFAM" id="SSF49742">
    <property type="entry name" value="PHM/PNGase F"/>
    <property type="match status" value="2"/>
</dbReference>
<dbReference type="SUPFAM" id="SSF82866">
    <property type="entry name" value="Multidrug efflux transporter AcrB transmembrane domain"/>
    <property type="match status" value="2"/>
</dbReference>
<dbReference type="AlphaFoldDB" id="A0A7S2LW33"/>
<dbReference type="InterPro" id="IPR052081">
    <property type="entry name" value="Dispatched_Hh_regulator"/>
</dbReference>
<sequence length="1227" mass="135089">MALSQIHPDEPPPAREIEAQPNVQQRFWRCDVLDGYCRLVARWPCAMLWGVTFTTLFLTVVPFFAFGEEAVVIDLSLTSYKVRGNQIADRYESVEAAFRNGEQRLSPRRATGPTHRDLVVVVYGGFDNETVLTEDRLQQALQLERRAAQLLGDPVSSPLALLFPNYPDGAGMPIGADLQDRLRELAESLHTTIGRIADNSTAHPQFDRGFTACSTSSRLLSSTFLGVPSHMQDDVFAELETYQTNELYLAFWATFGEYFGRQRNRQVASDQVLLAGVVLTSLILMAALTRSAFIAAMGMLGILLSAGGALFLYRLFVSSWFGILNAFAFFLLLGIGCDDVFVLADTWRQATEHYGIPPDDYYSKLRYMLPRAGKAIMTTSLTTAVAFFCNAISVIPPLRLFGLFSGLMVLVDFVVSVLLLPAVLVLQHRLFGSIECFGWWQAPQADSARLLEKYIVRLWMPYLFRAAPAVLVISAVVAMASLNVALEMPSGTDFHESELFPGSHNQRRAYFGWELMGSAEQDLFDVIIVHGVEPHDNGAWNSPHSKPTVVWDRDFDPFLPEVQRFVMDLCAGLLAERSLVRSVDHCWAQDLARTLREMGQEFPSNDTDAVEEAFRQVRGLRRRGAEGGWYGVISATSTGAMLAPTAEHRWHFEHWEAFTRKWNAIAVQRGLHGASNGFHSSVFWVKMSTIENMATSCVSAVCLSTAFVAVMLTVTLQNVMLVFFATLHVIGVCLALVATLVLQGHKLGVLESLSVSLLVGLSIDYLAHLAAAYQEQPDTQTRVQKTIAAVTQFGSTVLAGAATTGLSAIFLLMGKITFFSGVGKFVITMVLLAIFAAMGPFAATLYLFGPEGRCGSLSCPRRDCQVEPERNDAADSGGNSLTNGLEVPPASSKVRVGTCAAVGLILLVGCGIRMYLSLSSGQEDQVTCPPIKEFEFTFEDYAVPSDTYDDYRCRGFDAIPPACTYYIQEVEPIIAPGLEHVVHNMILFSTARRQASCPFTCFDMPDARGVDAGWAVGMGPVRWPDGMAYALGGYRQTLQMHYRNWNLSAGLVDTRSGLRMKVAAQAPTWVLVSINVGLHPLGHLRIPPGRRNTTVYTDCAPVLTGPVKVQAFSTHAHKLGIAVVTKVLRPPSDVTGPALDIGHVGSTPRFDFNSQRMEQFPPGSQPELRPGDTIRVTCTFDSTARDRATRSGWGSDDEMCMTFIYAYPREHISSQACLTERAFEVDF</sequence>
<keyword evidence="2 8" id="KW-0812">Transmembrane</keyword>
<dbReference type="InterPro" id="IPR008977">
    <property type="entry name" value="PHM/PNGase_F_dom_sf"/>
</dbReference>
<dbReference type="PANTHER" id="PTHR45951:SF3">
    <property type="entry name" value="PROTEIN DISPATCHED"/>
    <property type="match status" value="1"/>
</dbReference>
<gene>
    <name evidence="10" type="ORF">BRAN1462_LOCUS43709</name>
</gene>
<dbReference type="PANTHER" id="PTHR45951">
    <property type="entry name" value="PROTEIN DISPATCHED-RELATED"/>
    <property type="match status" value="1"/>
</dbReference>
<evidence type="ECO:0000256" key="2">
    <source>
        <dbReference type="ARBA" id="ARBA00022692"/>
    </source>
</evidence>
<dbReference type="Pfam" id="PF01082">
    <property type="entry name" value="Cu2_monooxygen"/>
    <property type="match status" value="1"/>
</dbReference>
<dbReference type="PROSITE" id="PS50156">
    <property type="entry name" value="SSD"/>
    <property type="match status" value="1"/>
</dbReference>
<feature type="transmembrane region" description="Helical" evidence="8">
    <location>
        <begin position="754"/>
        <end position="773"/>
    </location>
</feature>
<keyword evidence="6" id="KW-0325">Glycoprotein</keyword>
<keyword evidence="4 8" id="KW-0472">Membrane</keyword>
<evidence type="ECO:0000259" key="9">
    <source>
        <dbReference type="PROSITE" id="PS50156"/>
    </source>
</evidence>
<dbReference type="Gene3D" id="2.60.120.230">
    <property type="match status" value="1"/>
</dbReference>
<dbReference type="Pfam" id="PF02460">
    <property type="entry name" value="Patched"/>
    <property type="match status" value="1"/>
</dbReference>
<dbReference type="Pfam" id="PF03712">
    <property type="entry name" value="Cu2_monoox_C"/>
    <property type="match status" value="1"/>
</dbReference>
<dbReference type="GO" id="GO:0022857">
    <property type="term" value="F:transmembrane transporter activity"/>
    <property type="evidence" value="ECO:0007669"/>
    <property type="project" value="TreeGrafter"/>
</dbReference>
<feature type="transmembrane region" description="Helical" evidence="8">
    <location>
        <begin position="400"/>
        <end position="424"/>
    </location>
</feature>
<keyword evidence="3 8" id="KW-1133">Transmembrane helix</keyword>
<dbReference type="InterPro" id="IPR000323">
    <property type="entry name" value="Cu2_ascorb_mOase_N"/>
</dbReference>
<dbReference type="GO" id="GO:0005507">
    <property type="term" value="F:copper ion binding"/>
    <property type="evidence" value="ECO:0007669"/>
    <property type="project" value="InterPro"/>
</dbReference>
<feature type="transmembrane region" description="Helical" evidence="8">
    <location>
        <begin position="693"/>
        <end position="714"/>
    </location>
</feature>
<evidence type="ECO:0000256" key="6">
    <source>
        <dbReference type="ARBA" id="ARBA00023180"/>
    </source>
</evidence>
<comment type="similarity">
    <text evidence="7">Belongs to the dispatched family.</text>
</comment>
<dbReference type="InterPro" id="IPR000731">
    <property type="entry name" value="SSD"/>
</dbReference>
<dbReference type="InterPro" id="IPR024548">
    <property type="entry name" value="Cu2_monoox_C"/>
</dbReference>